<proteinExistence type="predicted"/>
<evidence type="ECO:0000313" key="3">
    <source>
        <dbReference type="Proteomes" id="UP001408789"/>
    </source>
</evidence>
<dbReference type="InterPro" id="IPR039316">
    <property type="entry name" value="CLE25/26"/>
</dbReference>
<sequence length="84" mass="9517">MNGRVVFRAVFLVGFCWFLLFATTIHARRVVPSTASFGGFKSLGRNTRQDGSVLNYVSKRRVPNGPDPIHNRKMENTRQPPNRA</sequence>
<dbReference type="Proteomes" id="UP001408789">
    <property type="component" value="Unassembled WGS sequence"/>
</dbReference>
<evidence type="ECO:0008006" key="4">
    <source>
        <dbReference type="Google" id="ProtNLM"/>
    </source>
</evidence>
<gene>
    <name evidence="2" type="ORF">SSX86_029065</name>
</gene>
<dbReference type="PANTHER" id="PTHR34277">
    <property type="entry name" value="CLAVATA3/ESR (CLE)-RELATED PROTEIN 26"/>
    <property type="match status" value="1"/>
</dbReference>
<keyword evidence="3" id="KW-1185">Reference proteome</keyword>
<dbReference type="PANTHER" id="PTHR34277:SF2">
    <property type="entry name" value="CLAVATA3_ESR (CLE)-RELATED PROTEIN 26"/>
    <property type="match status" value="1"/>
</dbReference>
<dbReference type="EMBL" id="JBCNJP010000027">
    <property type="protein sequence ID" value="KAK9052436.1"/>
    <property type="molecule type" value="Genomic_DNA"/>
</dbReference>
<organism evidence="2 3">
    <name type="scientific">Deinandra increscens subsp. villosa</name>
    <dbReference type="NCBI Taxonomy" id="3103831"/>
    <lineage>
        <taxon>Eukaryota</taxon>
        <taxon>Viridiplantae</taxon>
        <taxon>Streptophyta</taxon>
        <taxon>Embryophyta</taxon>
        <taxon>Tracheophyta</taxon>
        <taxon>Spermatophyta</taxon>
        <taxon>Magnoliopsida</taxon>
        <taxon>eudicotyledons</taxon>
        <taxon>Gunneridae</taxon>
        <taxon>Pentapetalae</taxon>
        <taxon>asterids</taxon>
        <taxon>campanulids</taxon>
        <taxon>Asterales</taxon>
        <taxon>Asteraceae</taxon>
        <taxon>Asteroideae</taxon>
        <taxon>Heliantheae alliance</taxon>
        <taxon>Madieae</taxon>
        <taxon>Madiinae</taxon>
        <taxon>Deinandra</taxon>
    </lineage>
</organism>
<accession>A0AAP0C9B2</accession>
<evidence type="ECO:0000313" key="2">
    <source>
        <dbReference type="EMBL" id="KAK9052436.1"/>
    </source>
</evidence>
<reference evidence="2 3" key="1">
    <citation type="submission" date="2024-04" db="EMBL/GenBank/DDBJ databases">
        <title>The reference genome of an endangered Asteraceae, Deinandra increscens subsp. villosa, native to the Central Coast of California.</title>
        <authorList>
            <person name="Guilliams M."/>
            <person name="Hasenstab-Lehman K."/>
            <person name="Meyer R."/>
            <person name="Mcevoy S."/>
        </authorList>
    </citation>
    <scope>NUCLEOTIDE SEQUENCE [LARGE SCALE GENOMIC DNA]</scope>
    <source>
        <tissue evidence="2">Leaf</tissue>
    </source>
</reference>
<name>A0AAP0C9B2_9ASTR</name>
<dbReference type="AlphaFoldDB" id="A0AAP0C9B2"/>
<protein>
    <recommendedName>
        <fullName evidence="4">CLAVATA3/ESR (CLE)-related protein 25</fullName>
    </recommendedName>
</protein>
<evidence type="ECO:0000256" key="1">
    <source>
        <dbReference type="SAM" id="MobiDB-lite"/>
    </source>
</evidence>
<feature type="region of interest" description="Disordered" evidence="1">
    <location>
        <begin position="59"/>
        <end position="84"/>
    </location>
</feature>
<comment type="caution">
    <text evidence="2">The sequence shown here is derived from an EMBL/GenBank/DDBJ whole genome shotgun (WGS) entry which is preliminary data.</text>
</comment>